<feature type="region of interest" description="Disordered" evidence="1">
    <location>
        <begin position="162"/>
        <end position="184"/>
    </location>
</feature>
<comment type="caution">
    <text evidence="2">The sequence shown here is derived from an EMBL/GenBank/DDBJ whole genome shotgun (WGS) entry which is preliminary data.</text>
</comment>
<feature type="region of interest" description="Disordered" evidence="1">
    <location>
        <begin position="110"/>
        <end position="147"/>
    </location>
</feature>
<feature type="region of interest" description="Disordered" evidence="1">
    <location>
        <begin position="205"/>
        <end position="234"/>
    </location>
</feature>
<accession>A0AAW0UWK4</accession>
<name>A0AAW0UWK4_SCYPA</name>
<dbReference type="Proteomes" id="UP001487740">
    <property type="component" value="Unassembled WGS sequence"/>
</dbReference>
<dbReference type="AlphaFoldDB" id="A0AAW0UWK4"/>
<dbReference type="EMBL" id="JARAKH010000005">
    <property type="protein sequence ID" value="KAK8403916.1"/>
    <property type="molecule type" value="Genomic_DNA"/>
</dbReference>
<reference evidence="2 3" key="1">
    <citation type="submission" date="2023-03" db="EMBL/GenBank/DDBJ databases">
        <title>High-quality genome of Scylla paramamosain provides insights in environmental adaptation.</title>
        <authorList>
            <person name="Zhang L."/>
        </authorList>
    </citation>
    <scope>NUCLEOTIDE SEQUENCE [LARGE SCALE GENOMIC DNA]</scope>
    <source>
        <strain evidence="2">LZ_2023a</strain>
        <tissue evidence="2">Muscle</tissue>
    </source>
</reference>
<feature type="compositionally biased region" description="Basic and acidic residues" evidence="1">
    <location>
        <begin position="205"/>
        <end position="225"/>
    </location>
</feature>
<keyword evidence="3" id="KW-1185">Reference proteome</keyword>
<organism evidence="2 3">
    <name type="scientific">Scylla paramamosain</name>
    <name type="common">Mud crab</name>
    <dbReference type="NCBI Taxonomy" id="85552"/>
    <lineage>
        <taxon>Eukaryota</taxon>
        <taxon>Metazoa</taxon>
        <taxon>Ecdysozoa</taxon>
        <taxon>Arthropoda</taxon>
        <taxon>Crustacea</taxon>
        <taxon>Multicrustacea</taxon>
        <taxon>Malacostraca</taxon>
        <taxon>Eumalacostraca</taxon>
        <taxon>Eucarida</taxon>
        <taxon>Decapoda</taxon>
        <taxon>Pleocyemata</taxon>
        <taxon>Brachyura</taxon>
        <taxon>Eubrachyura</taxon>
        <taxon>Portunoidea</taxon>
        <taxon>Portunidae</taxon>
        <taxon>Portuninae</taxon>
        <taxon>Scylla</taxon>
    </lineage>
</organism>
<proteinExistence type="predicted"/>
<protein>
    <submittedName>
        <fullName evidence="2">Uncharacterized protein</fullName>
    </submittedName>
</protein>
<sequence length="264" mass="28498">MPRNSARGLVRVPAEVRRLQRGKDPVTASKQAQFSFPCQLSGVTRADLAPSREPSGVADRDKEDRVEIYRETVKRTNGVWVVARGTTHMPSAKAEGGVSVMGTPRRPLIGPQEGGIPRGLAVAGRPSGTSPSQQRRASPPAAPPAAPSRCLLPIPVICPVPRGPPPPDRSLLRRPSWDTGSPTTCVRRQAGVHCVLKPFLDDRREAPRGMKEGKKEGRKEGKEDEGMAGIGCGLNEDPGPWVTLVDGPPWVTSHMLKRTMTRTL</sequence>
<evidence type="ECO:0000313" key="3">
    <source>
        <dbReference type="Proteomes" id="UP001487740"/>
    </source>
</evidence>
<evidence type="ECO:0000256" key="1">
    <source>
        <dbReference type="SAM" id="MobiDB-lite"/>
    </source>
</evidence>
<feature type="compositionally biased region" description="Low complexity" evidence="1">
    <location>
        <begin position="130"/>
        <end position="139"/>
    </location>
</feature>
<gene>
    <name evidence="2" type="ORF">O3P69_000165</name>
</gene>
<evidence type="ECO:0000313" key="2">
    <source>
        <dbReference type="EMBL" id="KAK8403916.1"/>
    </source>
</evidence>